<dbReference type="PROSITE" id="PS00095">
    <property type="entry name" value="C5_MTASE_2"/>
    <property type="match status" value="1"/>
</dbReference>
<dbReference type="EC" id="2.1.1.37" evidence="1"/>
<dbReference type="PATRIC" id="fig|1445510.3.peg.5396"/>
<dbReference type="PRINTS" id="PR00105">
    <property type="entry name" value="C5METTRFRASE"/>
</dbReference>
<dbReference type="GO" id="GO:0003886">
    <property type="term" value="F:DNA (cytosine-5-)-methyltransferase activity"/>
    <property type="evidence" value="ECO:0007669"/>
    <property type="project" value="UniProtKB-EC"/>
</dbReference>
<dbReference type="InterPro" id="IPR029063">
    <property type="entry name" value="SAM-dependent_MTases_sf"/>
</dbReference>
<organism evidence="9 10">
    <name type="scientific">Gynuella sunshinyii YC6258</name>
    <dbReference type="NCBI Taxonomy" id="1445510"/>
    <lineage>
        <taxon>Bacteria</taxon>
        <taxon>Pseudomonadati</taxon>
        <taxon>Pseudomonadota</taxon>
        <taxon>Gammaproteobacteria</taxon>
        <taxon>Oceanospirillales</taxon>
        <taxon>Saccharospirillaceae</taxon>
        <taxon>Gynuella</taxon>
    </lineage>
</organism>
<dbReference type="Gene3D" id="3.40.50.150">
    <property type="entry name" value="Vaccinia Virus protein VP39"/>
    <property type="match status" value="1"/>
</dbReference>
<keyword evidence="4 7" id="KW-0949">S-adenosyl-L-methionine</keyword>
<evidence type="ECO:0000256" key="1">
    <source>
        <dbReference type="ARBA" id="ARBA00011975"/>
    </source>
</evidence>
<evidence type="ECO:0000256" key="6">
    <source>
        <dbReference type="ARBA" id="ARBA00047422"/>
    </source>
</evidence>
<keyword evidence="10" id="KW-1185">Reference proteome</keyword>
<dbReference type="PANTHER" id="PTHR10629">
    <property type="entry name" value="CYTOSINE-SPECIFIC METHYLTRANSFERASE"/>
    <property type="match status" value="1"/>
</dbReference>
<sequence>MKRKVITNKIERLMKGEKARVLDLFAGCGGISLGFQKAGFEISAALEIDEHAAMTHARNFHPDSPQFESHAKARDITATKPEGLVKELGLGKSVSSCIDIIVGGPPCQSFARVGRAKLREIAEHPEAFLNDPRGNLYLSYLQYVKKFKPVALLMENVPDVLNYGGHNIAEEICETLEDMGYVCKYTLLNAVFYGVPEMRERMFLIAYAKELETQVSFPEPTNWIDLPRGYHGSRQVALKTIQPNLLEETAHSYMDPPEPHPDLKPAVTAKAAIGDLPPITLHLEGKLKRGARRFTELTPYPKNQRLNEFAKLMRGWPEFENSDGIFDHLIRYLPRDYAIFRRMDHGNQYPEAFQHALELFEERLAEARKEGKAIKKGSEAYDELKKATVPPYDPGKFPNKWRKMEPDQPARTLMAHLGKDSYSHIHYDSDQARTISVREAARLQSFPDGFIFSGTMNPAFRQIGNAVPPLMAYALASKIFQTINEAITNNQEDVDEFVRTAAAV</sequence>
<evidence type="ECO:0000313" key="10">
    <source>
        <dbReference type="Proteomes" id="UP000032266"/>
    </source>
</evidence>
<dbReference type="GO" id="GO:0009307">
    <property type="term" value="P:DNA restriction-modification system"/>
    <property type="evidence" value="ECO:0007669"/>
    <property type="project" value="UniProtKB-KW"/>
</dbReference>
<dbReference type="STRING" id="1445510.YC6258_05434"/>
<gene>
    <name evidence="9" type="ORF">YC6258_05434</name>
</gene>
<evidence type="ECO:0000313" key="9">
    <source>
        <dbReference type="EMBL" id="AJQ97464.1"/>
    </source>
</evidence>
<comment type="similarity">
    <text evidence="7 8">Belongs to the class I-like SAM-binding methyltransferase superfamily. C5-methyltransferase family.</text>
</comment>
<dbReference type="KEGG" id="gsn:YC6258_05434"/>
<dbReference type="EMBL" id="CP007142">
    <property type="protein sequence ID" value="AJQ97464.1"/>
    <property type="molecule type" value="Genomic_DNA"/>
</dbReference>
<reference evidence="9 10" key="1">
    <citation type="submission" date="2014-01" db="EMBL/GenBank/DDBJ databases">
        <title>Full genme sequencing of cellulolytic bacterium Gynuella sunshinyii YC6258T gen. nov., sp. nov.</title>
        <authorList>
            <person name="Khan H."/>
            <person name="Chung E.J."/>
            <person name="Chung Y.R."/>
        </authorList>
    </citation>
    <scope>NUCLEOTIDE SEQUENCE [LARGE SCALE GENOMIC DNA]</scope>
    <source>
        <strain evidence="9 10">YC6258</strain>
    </source>
</reference>
<dbReference type="RefSeq" id="WP_211264583.1">
    <property type="nucleotide sequence ID" value="NZ_CP007142.1"/>
</dbReference>
<dbReference type="PROSITE" id="PS51679">
    <property type="entry name" value="SAM_MT_C5"/>
    <property type="match status" value="1"/>
</dbReference>
<keyword evidence="5" id="KW-0680">Restriction system</keyword>
<protein>
    <recommendedName>
        <fullName evidence="1">DNA (cytosine-5-)-methyltransferase</fullName>
        <ecNumber evidence="1">2.1.1.37</ecNumber>
    </recommendedName>
</protein>
<evidence type="ECO:0000256" key="2">
    <source>
        <dbReference type="ARBA" id="ARBA00022603"/>
    </source>
</evidence>
<dbReference type="AlphaFoldDB" id="A0A0C5W4B0"/>
<comment type="catalytic activity">
    <reaction evidence="6">
        <text>a 2'-deoxycytidine in DNA + S-adenosyl-L-methionine = a 5-methyl-2'-deoxycytidine in DNA + S-adenosyl-L-homocysteine + H(+)</text>
        <dbReference type="Rhea" id="RHEA:13681"/>
        <dbReference type="Rhea" id="RHEA-COMP:11369"/>
        <dbReference type="Rhea" id="RHEA-COMP:11370"/>
        <dbReference type="ChEBI" id="CHEBI:15378"/>
        <dbReference type="ChEBI" id="CHEBI:57856"/>
        <dbReference type="ChEBI" id="CHEBI:59789"/>
        <dbReference type="ChEBI" id="CHEBI:85452"/>
        <dbReference type="ChEBI" id="CHEBI:85454"/>
        <dbReference type="EC" id="2.1.1.37"/>
    </reaction>
</comment>
<evidence type="ECO:0000256" key="3">
    <source>
        <dbReference type="ARBA" id="ARBA00022679"/>
    </source>
</evidence>
<feature type="active site" evidence="7">
    <location>
        <position position="107"/>
    </location>
</feature>
<dbReference type="Gene3D" id="3.90.120.10">
    <property type="entry name" value="DNA Methylase, subunit A, domain 2"/>
    <property type="match status" value="1"/>
</dbReference>
<accession>A0A0C5W4B0</accession>
<evidence type="ECO:0000256" key="5">
    <source>
        <dbReference type="ARBA" id="ARBA00022747"/>
    </source>
</evidence>
<name>A0A0C5W4B0_9GAMM</name>
<keyword evidence="2 7" id="KW-0489">Methyltransferase</keyword>
<dbReference type="REBASE" id="106409">
    <property type="entry name" value="M.Gsu6258ORF5434P"/>
</dbReference>
<dbReference type="Proteomes" id="UP000032266">
    <property type="component" value="Chromosome"/>
</dbReference>
<dbReference type="InterPro" id="IPR031303">
    <property type="entry name" value="C5_meth_CS"/>
</dbReference>
<evidence type="ECO:0000256" key="7">
    <source>
        <dbReference type="PROSITE-ProRule" id="PRU01016"/>
    </source>
</evidence>
<dbReference type="InterPro" id="IPR001525">
    <property type="entry name" value="C5_MeTfrase"/>
</dbReference>
<dbReference type="InterPro" id="IPR050390">
    <property type="entry name" value="C5-Methyltransferase"/>
</dbReference>
<dbReference type="NCBIfam" id="TIGR00675">
    <property type="entry name" value="dcm"/>
    <property type="match status" value="1"/>
</dbReference>
<dbReference type="PANTHER" id="PTHR10629:SF52">
    <property type="entry name" value="DNA (CYTOSINE-5)-METHYLTRANSFERASE 1"/>
    <property type="match status" value="1"/>
</dbReference>
<evidence type="ECO:0000256" key="8">
    <source>
        <dbReference type="RuleBase" id="RU000416"/>
    </source>
</evidence>
<dbReference type="Pfam" id="PF00145">
    <property type="entry name" value="DNA_methylase"/>
    <property type="match status" value="1"/>
</dbReference>
<evidence type="ECO:0000256" key="4">
    <source>
        <dbReference type="ARBA" id="ARBA00022691"/>
    </source>
</evidence>
<keyword evidence="3 7" id="KW-0808">Transferase</keyword>
<proteinExistence type="inferred from homology"/>
<dbReference type="SUPFAM" id="SSF53335">
    <property type="entry name" value="S-adenosyl-L-methionine-dependent methyltransferases"/>
    <property type="match status" value="1"/>
</dbReference>
<dbReference type="GO" id="GO:0032259">
    <property type="term" value="P:methylation"/>
    <property type="evidence" value="ECO:0007669"/>
    <property type="project" value="UniProtKB-KW"/>
</dbReference>
<dbReference type="HOGENOM" id="CLU_006958_2_4_6"/>